<dbReference type="GO" id="GO:0061630">
    <property type="term" value="F:ubiquitin protein ligase activity"/>
    <property type="evidence" value="ECO:0007669"/>
    <property type="project" value="TreeGrafter"/>
</dbReference>
<dbReference type="HOGENOM" id="CLU_007742_4_1_1"/>
<sequence>MGTLLKGKIARYNKTGKEIQSLKRDNKGQGLYSGYPYYITENINGDICVSDFSKLSVIVVNKSGQHMFSYTGQESRICPFGICTDILGHILVCDIYSNTVHLLDQDGQFLTLLVTSEKRRENPLCVCVDDDNNLHVGYGDTNTVLVYKYIQ</sequence>
<dbReference type="Gene3D" id="2.120.10.30">
    <property type="entry name" value="TolB, C-terminal domain"/>
    <property type="match status" value="1"/>
</dbReference>
<dbReference type="PANTHER" id="PTHR24104">
    <property type="entry name" value="E3 UBIQUITIN-PROTEIN LIGASE NHLRC1-RELATED"/>
    <property type="match status" value="1"/>
</dbReference>
<dbReference type="InterPro" id="IPR050952">
    <property type="entry name" value="TRIM-NHL_E3_ligases"/>
</dbReference>
<dbReference type="InParanoid" id="K1P8Z9"/>
<proteinExistence type="predicted"/>
<organism evidence="1">
    <name type="scientific">Magallana gigas</name>
    <name type="common">Pacific oyster</name>
    <name type="synonym">Crassostrea gigas</name>
    <dbReference type="NCBI Taxonomy" id="29159"/>
    <lineage>
        <taxon>Eukaryota</taxon>
        <taxon>Metazoa</taxon>
        <taxon>Spiralia</taxon>
        <taxon>Lophotrochozoa</taxon>
        <taxon>Mollusca</taxon>
        <taxon>Bivalvia</taxon>
        <taxon>Autobranchia</taxon>
        <taxon>Pteriomorphia</taxon>
        <taxon>Ostreida</taxon>
        <taxon>Ostreoidea</taxon>
        <taxon>Ostreidae</taxon>
        <taxon>Magallana</taxon>
    </lineage>
</organism>
<accession>K1P8Z9</accession>
<dbReference type="EMBL" id="JH820616">
    <property type="protein sequence ID" value="EKC17948.1"/>
    <property type="molecule type" value="Genomic_DNA"/>
</dbReference>
<dbReference type="GO" id="GO:0043161">
    <property type="term" value="P:proteasome-mediated ubiquitin-dependent protein catabolic process"/>
    <property type="evidence" value="ECO:0007669"/>
    <property type="project" value="TreeGrafter"/>
</dbReference>
<evidence type="ECO:0000313" key="1">
    <source>
        <dbReference type="EMBL" id="EKC17948.1"/>
    </source>
</evidence>
<dbReference type="GO" id="GO:0000209">
    <property type="term" value="P:protein polyubiquitination"/>
    <property type="evidence" value="ECO:0007669"/>
    <property type="project" value="TreeGrafter"/>
</dbReference>
<dbReference type="AlphaFoldDB" id="K1P8Z9"/>
<dbReference type="InterPro" id="IPR011042">
    <property type="entry name" value="6-blade_b-propeller_TolB-like"/>
</dbReference>
<dbReference type="PANTHER" id="PTHR24104:SF50">
    <property type="entry name" value="SMP-30_GLUCONOLACTONASE_LRE-LIKE REGION DOMAIN-CONTAINING PROTEIN"/>
    <property type="match status" value="1"/>
</dbReference>
<dbReference type="SUPFAM" id="SSF101898">
    <property type="entry name" value="NHL repeat"/>
    <property type="match status" value="1"/>
</dbReference>
<protein>
    <submittedName>
        <fullName evidence="1">Tripartite motif-containing protein 2</fullName>
    </submittedName>
</protein>
<gene>
    <name evidence="1" type="ORF">CGI_10000011</name>
</gene>
<reference evidence="1" key="1">
    <citation type="journal article" date="2012" name="Nature">
        <title>The oyster genome reveals stress adaptation and complexity of shell formation.</title>
        <authorList>
            <person name="Zhang G."/>
            <person name="Fang X."/>
            <person name="Guo X."/>
            <person name="Li L."/>
            <person name="Luo R."/>
            <person name="Xu F."/>
            <person name="Yang P."/>
            <person name="Zhang L."/>
            <person name="Wang X."/>
            <person name="Qi H."/>
            <person name="Xiong Z."/>
            <person name="Que H."/>
            <person name="Xie Y."/>
            <person name="Holland P.W."/>
            <person name="Paps J."/>
            <person name="Zhu Y."/>
            <person name="Wu F."/>
            <person name="Chen Y."/>
            <person name="Wang J."/>
            <person name="Peng C."/>
            <person name="Meng J."/>
            <person name="Yang L."/>
            <person name="Liu J."/>
            <person name="Wen B."/>
            <person name="Zhang N."/>
            <person name="Huang Z."/>
            <person name="Zhu Q."/>
            <person name="Feng Y."/>
            <person name="Mount A."/>
            <person name="Hedgecock D."/>
            <person name="Xu Z."/>
            <person name="Liu Y."/>
            <person name="Domazet-Loso T."/>
            <person name="Du Y."/>
            <person name="Sun X."/>
            <person name="Zhang S."/>
            <person name="Liu B."/>
            <person name="Cheng P."/>
            <person name="Jiang X."/>
            <person name="Li J."/>
            <person name="Fan D."/>
            <person name="Wang W."/>
            <person name="Fu W."/>
            <person name="Wang T."/>
            <person name="Wang B."/>
            <person name="Zhang J."/>
            <person name="Peng Z."/>
            <person name="Li Y."/>
            <person name="Li N."/>
            <person name="Wang J."/>
            <person name="Chen M."/>
            <person name="He Y."/>
            <person name="Tan F."/>
            <person name="Song X."/>
            <person name="Zheng Q."/>
            <person name="Huang R."/>
            <person name="Yang H."/>
            <person name="Du X."/>
            <person name="Chen L."/>
            <person name="Yang M."/>
            <person name="Gaffney P.M."/>
            <person name="Wang S."/>
            <person name="Luo L."/>
            <person name="She Z."/>
            <person name="Ming Y."/>
            <person name="Huang W."/>
            <person name="Zhang S."/>
            <person name="Huang B."/>
            <person name="Zhang Y."/>
            <person name="Qu T."/>
            <person name="Ni P."/>
            <person name="Miao G."/>
            <person name="Wang J."/>
            <person name="Wang Q."/>
            <person name="Steinberg C.E."/>
            <person name="Wang H."/>
            <person name="Li N."/>
            <person name="Qian L."/>
            <person name="Zhang G."/>
            <person name="Li Y."/>
            <person name="Yang H."/>
            <person name="Liu X."/>
            <person name="Wang J."/>
            <person name="Yin Y."/>
            <person name="Wang J."/>
        </authorList>
    </citation>
    <scope>NUCLEOTIDE SEQUENCE [LARGE SCALE GENOMIC DNA]</scope>
    <source>
        <strain evidence="1">05x7-T-G4-1.051#20</strain>
    </source>
</reference>
<name>K1P8Z9_MAGGI</name>